<keyword evidence="7" id="KW-1185">Reference proteome</keyword>
<organism evidence="6 7">
    <name type="scientific">Zestomonas carbonaria</name>
    <dbReference type="NCBI Taxonomy" id="2762745"/>
    <lineage>
        <taxon>Bacteria</taxon>
        <taxon>Pseudomonadati</taxon>
        <taxon>Pseudomonadota</taxon>
        <taxon>Gammaproteobacteria</taxon>
        <taxon>Pseudomonadales</taxon>
        <taxon>Pseudomonadaceae</taxon>
        <taxon>Zestomonas</taxon>
    </lineage>
</organism>
<protein>
    <recommendedName>
        <fullName evidence="5">HTH lysR-type domain-containing protein</fullName>
    </recommendedName>
</protein>
<evidence type="ECO:0000313" key="7">
    <source>
        <dbReference type="Proteomes" id="UP000583387"/>
    </source>
</evidence>
<name>A0A7U7IAW1_9GAMM</name>
<dbReference type="InterPro" id="IPR036390">
    <property type="entry name" value="WH_DNA-bd_sf"/>
</dbReference>
<dbReference type="SUPFAM" id="SSF53850">
    <property type="entry name" value="Periplasmic binding protein-like II"/>
    <property type="match status" value="1"/>
</dbReference>
<accession>A0A7U7IAW1</accession>
<dbReference type="PANTHER" id="PTHR30126:SF98">
    <property type="entry name" value="HTH-TYPE TRANSCRIPTIONAL ACTIVATOR BAUR"/>
    <property type="match status" value="1"/>
</dbReference>
<dbReference type="InterPro" id="IPR005119">
    <property type="entry name" value="LysR_subst-bd"/>
</dbReference>
<dbReference type="GO" id="GO:0003700">
    <property type="term" value="F:DNA-binding transcription factor activity"/>
    <property type="evidence" value="ECO:0007669"/>
    <property type="project" value="InterPro"/>
</dbReference>
<dbReference type="Pfam" id="PF00126">
    <property type="entry name" value="HTH_1"/>
    <property type="match status" value="1"/>
</dbReference>
<dbReference type="InterPro" id="IPR036388">
    <property type="entry name" value="WH-like_DNA-bd_sf"/>
</dbReference>
<dbReference type="Proteomes" id="UP000583387">
    <property type="component" value="Unassembled WGS sequence"/>
</dbReference>
<dbReference type="InterPro" id="IPR000847">
    <property type="entry name" value="LysR_HTH_N"/>
</dbReference>
<proteinExistence type="inferred from homology"/>
<feature type="domain" description="HTH lysR-type" evidence="5">
    <location>
        <begin position="6"/>
        <end position="63"/>
    </location>
</feature>
<evidence type="ECO:0000256" key="3">
    <source>
        <dbReference type="ARBA" id="ARBA00023125"/>
    </source>
</evidence>
<dbReference type="Pfam" id="PF03466">
    <property type="entry name" value="LysR_substrate"/>
    <property type="match status" value="1"/>
</dbReference>
<evidence type="ECO:0000259" key="5">
    <source>
        <dbReference type="PROSITE" id="PS50931"/>
    </source>
</evidence>
<dbReference type="RefSeq" id="WP_187672959.1">
    <property type="nucleotide sequence ID" value="NZ_CAJFCI010000077.1"/>
</dbReference>
<evidence type="ECO:0000256" key="4">
    <source>
        <dbReference type="ARBA" id="ARBA00023163"/>
    </source>
</evidence>
<comment type="caution">
    <text evidence="6">The sequence shown here is derived from an EMBL/GenBank/DDBJ whole genome shotgun (WGS) entry which is preliminary data.</text>
</comment>
<reference evidence="6 7" key="1">
    <citation type="submission" date="2020-08" db="EMBL/GenBank/DDBJ databases">
        <authorList>
            <person name="Criscuolo A."/>
        </authorList>
    </citation>
    <scope>NUCLEOTIDE SEQUENCE [LARGE SCALE GENOMIC DNA]</scope>
    <source>
        <strain evidence="6">CIP111764</strain>
    </source>
</reference>
<evidence type="ECO:0000313" key="6">
    <source>
        <dbReference type="EMBL" id="CAD5109646.1"/>
    </source>
</evidence>
<dbReference type="FunFam" id="1.10.10.10:FF:000511">
    <property type="entry name" value="LysR family transcriptional regulator"/>
    <property type="match status" value="1"/>
</dbReference>
<dbReference type="PROSITE" id="PS50931">
    <property type="entry name" value="HTH_LYSR"/>
    <property type="match status" value="1"/>
</dbReference>
<dbReference type="SUPFAM" id="SSF46785">
    <property type="entry name" value="Winged helix' DNA-binding domain"/>
    <property type="match status" value="1"/>
</dbReference>
<keyword evidence="4" id="KW-0804">Transcription</keyword>
<evidence type="ECO:0000256" key="2">
    <source>
        <dbReference type="ARBA" id="ARBA00023015"/>
    </source>
</evidence>
<dbReference type="GO" id="GO:0000976">
    <property type="term" value="F:transcription cis-regulatory region binding"/>
    <property type="evidence" value="ECO:0007669"/>
    <property type="project" value="TreeGrafter"/>
</dbReference>
<keyword evidence="2" id="KW-0805">Transcription regulation</keyword>
<dbReference type="PANTHER" id="PTHR30126">
    <property type="entry name" value="HTH-TYPE TRANSCRIPTIONAL REGULATOR"/>
    <property type="match status" value="1"/>
</dbReference>
<dbReference type="Gene3D" id="3.40.190.10">
    <property type="entry name" value="Periplasmic binding protein-like II"/>
    <property type="match status" value="2"/>
</dbReference>
<keyword evidence="3" id="KW-0238">DNA-binding</keyword>
<sequence length="298" mass="33588">MQTALPDLKLLRIFVSVVRNQGFAAAQQELNLSTSAISTYMSQLEGQLGLTLCHRGRGGFSLTSKGELFYQETLRLFGELEGFERYSAALKGELRGTLNLGVLDATVSDPALPLAEVIGAYNREHPAVHLHLAVLSPYELQLAVLDNRLDLAIGAFSTRMNGLVYQPLYREQHWLYCSDRHPLFGERRIPAEVITQQRMVGRGYWSQAELARHGFKHSAATVESMEAQLILVLSGAYIGYLPEHYAHSWIEQKRLRVLLPATFGYQAPFSLILRRGRSREPLIQTFRDLLKAQLNPPR</sequence>
<gene>
    <name evidence="6" type="ORF">PSEWESI4_03952</name>
</gene>
<dbReference type="AlphaFoldDB" id="A0A7U7IAW1"/>
<comment type="similarity">
    <text evidence="1">Belongs to the LysR transcriptional regulatory family.</text>
</comment>
<evidence type="ECO:0000256" key="1">
    <source>
        <dbReference type="ARBA" id="ARBA00009437"/>
    </source>
</evidence>
<dbReference type="CDD" id="cd05466">
    <property type="entry name" value="PBP2_LTTR_substrate"/>
    <property type="match status" value="1"/>
</dbReference>
<dbReference type="EMBL" id="CAJFCI010000077">
    <property type="protein sequence ID" value="CAD5109646.1"/>
    <property type="molecule type" value="Genomic_DNA"/>
</dbReference>
<dbReference type="FunFam" id="3.40.190.10:FF:000313">
    <property type="entry name" value="LysR family transcriptional regulator"/>
    <property type="match status" value="1"/>
</dbReference>
<dbReference type="Gene3D" id="1.10.10.10">
    <property type="entry name" value="Winged helix-like DNA-binding domain superfamily/Winged helix DNA-binding domain"/>
    <property type="match status" value="1"/>
</dbReference>